<dbReference type="GO" id="GO:0003908">
    <property type="term" value="F:methylated-DNA-[protein]-cysteine S-methyltransferase activity"/>
    <property type="evidence" value="ECO:0007669"/>
    <property type="project" value="UniProtKB-UniRule"/>
</dbReference>
<sequence length="208" mass="22405">MTDAEPHPPVTVPGVHDVPDSRLVVEGRLRERLARDAQAQGVLDVAYRTVDTPVGELLVAATEAGVVRLAFAIEGFDSVLDTLARRVSPRVLRAPARLDRLVVELEEYLAGRRLAFDVPVDLRLTSGFRRQVVTRLPEIPYGSTASYAAVARSAGSPRAVRAVGTACATNPLPLVMPCHRVVRSDGAAGRYVGGPEAKVWLLGLERGR</sequence>
<dbReference type="HAMAP" id="MF_00772">
    <property type="entry name" value="OGT"/>
    <property type="match status" value="1"/>
</dbReference>
<dbReference type="NCBIfam" id="TIGR00589">
    <property type="entry name" value="ogt"/>
    <property type="match status" value="1"/>
</dbReference>
<feature type="domain" description="Methylated-DNA-[protein]-cysteine S-methyltransferase DNA binding" evidence="10">
    <location>
        <begin position="128"/>
        <end position="206"/>
    </location>
</feature>
<keyword evidence="4 9" id="KW-0489">Methyltransferase</keyword>
<keyword evidence="13" id="KW-1185">Reference proteome</keyword>
<dbReference type="PROSITE" id="PS00374">
    <property type="entry name" value="MGMT"/>
    <property type="match status" value="1"/>
</dbReference>
<evidence type="ECO:0000259" key="10">
    <source>
        <dbReference type="Pfam" id="PF01035"/>
    </source>
</evidence>
<evidence type="ECO:0000256" key="5">
    <source>
        <dbReference type="ARBA" id="ARBA00022679"/>
    </source>
</evidence>
<evidence type="ECO:0000256" key="3">
    <source>
        <dbReference type="ARBA" id="ARBA00022490"/>
    </source>
</evidence>
<dbReference type="EC" id="2.1.1.63" evidence="9"/>
<dbReference type="GO" id="GO:0032259">
    <property type="term" value="P:methylation"/>
    <property type="evidence" value="ECO:0007669"/>
    <property type="project" value="UniProtKB-KW"/>
</dbReference>
<keyword evidence="7 9" id="KW-0234">DNA repair</keyword>
<dbReference type="Pfam" id="PF01035">
    <property type="entry name" value="DNA_binding_1"/>
    <property type="match status" value="1"/>
</dbReference>
<comment type="function">
    <text evidence="9">Involved in the cellular defense against the biological effects of O6-methylguanine (O6-MeG) and O4-methylthymine (O4-MeT) in DNA. Repairs the methylated nucleobase in DNA by stoichiometrically transferring the methyl group to a cysteine residue in the enzyme. This is a suicide reaction: the enzyme is irreversibly inactivated.</text>
</comment>
<keyword evidence="3 9" id="KW-0963">Cytoplasm</keyword>
<dbReference type="InterPro" id="IPR001497">
    <property type="entry name" value="MethylDNA_cys_MeTrfase_AS"/>
</dbReference>
<dbReference type="InterPro" id="IPR036631">
    <property type="entry name" value="MGMT_N_sf"/>
</dbReference>
<dbReference type="InterPro" id="IPR036388">
    <property type="entry name" value="WH-like_DNA-bd_sf"/>
</dbReference>
<feature type="active site" description="Nucleophile; methyl group acceptor" evidence="9">
    <location>
        <position position="178"/>
    </location>
</feature>
<evidence type="ECO:0000256" key="2">
    <source>
        <dbReference type="ARBA" id="ARBA00008711"/>
    </source>
</evidence>
<proteinExistence type="inferred from homology"/>
<dbReference type="SUPFAM" id="SSF53155">
    <property type="entry name" value="Methylated DNA-protein cysteine methyltransferase domain"/>
    <property type="match status" value="1"/>
</dbReference>
<dbReference type="SUPFAM" id="SSF46767">
    <property type="entry name" value="Methylated DNA-protein cysteine methyltransferase, C-terminal domain"/>
    <property type="match status" value="1"/>
</dbReference>
<dbReference type="FunFam" id="1.10.10.10:FF:000214">
    <property type="entry name" value="Methylated-DNA--protein-cysteine methyltransferase"/>
    <property type="match status" value="1"/>
</dbReference>
<dbReference type="Proteomes" id="UP000602087">
    <property type="component" value="Unassembled WGS sequence"/>
</dbReference>
<organism evidence="12 13">
    <name type="scientific">Sanguibacter suaedae</name>
    <dbReference type="NCBI Taxonomy" id="2795737"/>
    <lineage>
        <taxon>Bacteria</taxon>
        <taxon>Bacillati</taxon>
        <taxon>Actinomycetota</taxon>
        <taxon>Actinomycetes</taxon>
        <taxon>Micrococcales</taxon>
        <taxon>Sanguibacteraceae</taxon>
        <taxon>Sanguibacter</taxon>
    </lineage>
</organism>
<gene>
    <name evidence="12" type="ORF">JAV76_13665</name>
</gene>
<comment type="miscellaneous">
    <text evidence="9">This enzyme catalyzes only one turnover and therefore is not strictly catalytic. According to one definition, an enzyme is a biocatalyst that acts repeatedly and over many reaction cycles.</text>
</comment>
<accession>A0A934ICX7</accession>
<dbReference type="InterPro" id="IPR036217">
    <property type="entry name" value="MethylDNA_cys_MeTrfase_DNAb"/>
</dbReference>
<dbReference type="Pfam" id="PF02870">
    <property type="entry name" value="Methyltransf_1N"/>
    <property type="match status" value="1"/>
</dbReference>
<comment type="catalytic activity">
    <reaction evidence="1 9">
        <text>a 4-O-methyl-thymidine in DNA + L-cysteinyl-[protein] = a thymidine in DNA + S-methyl-L-cysteinyl-[protein]</text>
        <dbReference type="Rhea" id="RHEA:53428"/>
        <dbReference type="Rhea" id="RHEA-COMP:10131"/>
        <dbReference type="Rhea" id="RHEA-COMP:10132"/>
        <dbReference type="Rhea" id="RHEA-COMP:13555"/>
        <dbReference type="Rhea" id="RHEA-COMP:13556"/>
        <dbReference type="ChEBI" id="CHEBI:29950"/>
        <dbReference type="ChEBI" id="CHEBI:82612"/>
        <dbReference type="ChEBI" id="CHEBI:137386"/>
        <dbReference type="ChEBI" id="CHEBI:137387"/>
        <dbReference type="EC" id="2.1.1.63"/>
    </reaction>
</comment>
<dbReference type="Gene3D" id="1.10.10.10">
    <property type="entry name" value="Winged helix-like DNA-binding domain superfamily/Winged helix DNA-binding domain"/>
    <property type="match status" value="1"/>
</dbReference>
<protein>
    <recommendedName>
        <fullName evidence="9">Methylated-DNA--protein-cysteine methyltransferase</fullName>
        <ecNumber evidence="9">2.1.1.63</ecNumber>
    </recommendedName>
    <alternativeName>
        <fullName evidence="9">6-O-methylguanine-DNA methyltransferase</fullName>
        <shortName evidence="9">MGMT</shortName>
    </alternativeName>
    <alternativeName>
        <fullName evidence="9">O-6-methylguanine-DNA-alkyltransferase</fullName>
    </alternativeName>
</protein>
<dbReference type="AlphaFoldDB" id="A0A934ICX7"/>
<comment type="subcellular location">
    <subcellularLocation>
        <location evidence="9">Cytoplasm</location>
    </subcellularLocation>
</comment>
<comment type="similarity">
    <text evidence="2 9">Belongs to the MGMT family.</text>
</comment>
<dbReference type="InterPro" id="IPR014048">
    <property type="entry name" value="MethylDNA_cys_MeTrfase_DNA-bd"/>
</dbReference>
<dbReference type="EMBL" id="JAEINH010000014">
    <property type="protein sequence ID" value="MBI9116062.1"/>
    <property type="molecule type" value="Genomic_DNA"/>
</dbReference>
<reference evidence="12" key="1">
    <citation type="submission" date="2020-12" db="EMBL/GenBank/DDBJ databases">
        <title>Sanguibacter suaedae sp. nov., isolated from Suaeda aralocaspica.</title>
        <authorList>
            <person name="Ma Q."/>
        </authorList>
    </citation>
    <scope>NUCLEOTIDE SEQUENCE</scope>
    <source>
        <strain evidence="12">YZGR15</strain>
    </source>
</reference>
<keyword evidence="5 9" id="KW-0808">Transferase</keyword>
<evidence type="ECO:0000256" key="1">
    <source>
        <dbReference type="ARBA" id="ARBA00001286"/>
    </source>
</evidence>
<feature type="domain" description="Methylguanine DNA methyltransferase ribonuclease-like" evidence="11">
    <location>
        <begin position="46"/>
        <end position="122"/>
    </location>
</feature>
<evidence type="ECO:0000256" key="8">
    <source>
        <dbReference type="ARBA" id="ARBA00049348"/>
    </source>
</evidence>
<dbReference type="InterPro" id="IPR008332">
    <property type="entry name" value="MethylG_MeTrfase_N"/>
</dbReference>
<dbReference type="GO" id="GO:0006307">
    <property type="term" value="P:DNA alkylation repair"/>
    <property type="evidence" value="ECO:0007669"/>
    <property type="project" value="UniProtKB-UniRule"/>
</dbReference>
<dbReference type="PANTHER" id="PTHR10815">
    <property type="entry name" value="METHYLATED-DNA--PROTEIN-CYSTEINE METHYLTRANSFERASE"/>
    <property type="match status" value="1"/>
</dbReference>
<name>A0A934ICX7_9MICO</name>
<evidence type="ECO:0000313" key="12">
    <source>
        <dbReference type="EMBL" id="MBI9116062.1"/>
    </source>
</evidence>
<evidence type="ECO:0000313" key="13">
    <source>
        <dbReference type="Proteomes" id="UP000602087"/>
    </source>
</evidence>
<dbReference type="PANTHER" id="PTHR10815:SF5">
    <property type="entry name" value="METHYLATED-DNA--PROTEIN-CYSTEINE METHYLTRANSFERASE"/>
    <property type="match status" value="1"/>
</dbReference>
<dbReference type="InterPro" id="IPR023546">
    <property type="entry name" value="MGMT"/>
</dbReference>
<dbReference type="GO" id="GO:0005737">
    <property type="term" value="C:cytoplasm"/>
    <property type="evidence" value="ECO:0007669"/>
    <property type="project" value="UniProtKB-SubCell"/>
</dbReference>
<dbReference type="Gene3D" id="3.30.160.70">
    <property type="entry name" value="Methylated DNA-protein cysteine methyltransferase domain"/>
    <property type="match status" value="1"/>
</dbReference>
<comment type="caution">
    <text evidence="12">The sequence shown here is derived from an EMBL/GenBank/DDBJ whole genome shotgun (WGS) entry which is preliminary data.</text>
</comment>
<evidence type="ECO:0000256" key="9">
    <source>
        <dbReference type="HAMAP-Rule" id="MF_00772"/>
    </source>
</evidence>
<keyword evidence="6 9" id="KW-0227">DNA damage</keyword>
<evidence type="ECO:0000256" key="6">
    <source>
        <dbReference type="ARBA" id="ARBA00022763"/>
    </source>
</evidence>
<dbReference type="RefSeq" id="WP_198734630.1">
    <property type="nucleotide sequence ID" value="NZ_JAEINH010000014.1"/>
</dbReference>
<evidence type="ECO:0000256" key="7">
    <source>
        <dbReference type="ARBA" id="ARBA00023204"/>
    </source>
</evidence>
<dbReference type="CDD" id="cd06445">
    <property type="entry name" value="ATase"/>
    <property type="match status" value="1"/>
</dbReference>
<evidence type="ECO:0000259" key="11">
    <source>
        <dbReference type="Pfam" id="PF02870"/>
    </source>
</evidence>
<evidence type="ECO:0000256" key="4">
    <source>
        <dbReference type="ARBA" id="ARBA00022603"/>
    </source>
</evidence>
<comment type="catalytic activity">
    <reaction evidence="8 9">
        <text>a 6-O-methyl-2'-deoxyguanosine in DNA + L-cysteinyl-[protein] = S-methyl-L-cysteinyl-[protein] + a 2'-deoxyguanosine in DNA</text>
        <dbReference type="Rhea" id="RHEA:24000"/>
        <dbReference type="Rhea" id="RHEA-COMP:10131"/>
        <dbReference type="Rhea" id="RHEA-COMP:10132"/>
        <dbReference type="Rhea" id="RHEA-COMP:11367"/>
        <dbReference type="Rhea" id="RHEA-COMP:11368"/>
        <dbReference type="ChEBI" id="CHEBI:29950"/>
        <dbReference type="ChEBI" id="CHEBI:82612"/>
        <dbReference type="ChEBI" id="CHEBI:85445"/>
        <dbReference type="ChEBI" id="CHEBI:85448"/>
        <dbReference type="EC" id="2.1.1.63"/>
    </reaction>
</comment>